<name>S5DYV4_9VIRU</name>
<evidence type="ECO:0000313" key="1">
    <source>
        <dbReference type="EMBL" id="AGQ20177.1"/>
    </source>
</evidence>
<dbReference type="EMBL" id="KC752266">
    <property type="protein sequence ID" value="AGQ20177.1"/>
    <property type="molecule type" value="Genomic_DNA"/>
</dbReference>
<protein>
    <submittedName>
        <fullName evidence="1">AsIV-cont00060-ORF2</fullName>
    </submittedName>
</protein>
<organism evidence="1">
    <name type="scientific">Apophua simplicipes ichnovirus</name>
    <dbReference type="NCBI Taxonomy" id="1329648"/>
    <lineage>
        <taxon>Viruses</taxon>
        <taxon>Viruses incertae sedis</taxon>
        <taxon>Polydnaviriformidae</taxon>
        <taxon>Ichnoviriform</taxon>
    </lineage>
</organism>
<sequence>MIKVDSAPFLRHRYIFDVQNISCIVLHLMYRCCHDDVPANLSNALGRGPITAHIILFEHLGQHDYYWTSVLPNHIEKIINRIRHWCLRCDEFFFPTWTMHIIRMNVV</sequence>
<reference evidence="1" key="1">
    <citation type="journal article" date="2013" name="J. Gen. Virol.">
        <title>Ultrastructural and genomic characterization of a second banchine polydnavirus confirms the existence of shared features within this ichnovirus lineage.</title>
        <authorList>
            <person name="Djoumad A."/>
            <person name="Stoltz D."/>
            <person name="Beliveau C."/>
            <person name="Boyle B."/>
            <person name="Kuhn L."/>
            <person name="Cusson M."/>
        </authorList>
    </citation>
    <scope>NUCLEOTIDE SEQUENCE</scope>
</reference>
<accession>S5DYV4</accession>
<proteinExistence type="predicted"/>